<gene>
    <name evidence="1" type="ORF">CACET_c31920</name>
</gene>
<reference evidence="1 2" key="1">
    <citation type="submission" date="2014-10" db="EMBL/GenBank/DDBJ databases">
        <title>Genome sequence of Clostridium aceticum DSM 1496.</title>
        <authorList>
            <person name="Poehlein A."/>
            <person name="Schiel-Bengelsdorf B."/>
            <person name="Gottschalk G."/>
            <person name="Duerre P."/>
            <person name="Daniel R."/>
        </authorList>
    </citation>
    <scope>NUCLEOTIDE SEQUENCE [LARGE SCALE GENOMIC DNA]</scope>
    <source>
        <strain evidence="1 2">DSM 1496</strain>
    </source>
</reference>
<protein>
    <submittedName>
        <fullName evidence="1">Uncharacterized protein</fullName>
    </submittedName>
</protein>
<name>A0A0G3WDB7_9CLOT</name>
<dbReference type="KEGG" id="cace:CACET_c31920"/>
<dbReference type="EMBL" id="CP009687">
    <property type="protein sequence ID" value="AKL96636.1"/>
    <property type="molecule type" value="Genomic_DNA"/>
</dbReference>
<dbReference type="PATRIC" id="fig|84022.6.peg.3264"/>
<evidence type="ECO:0000313" key="2">
    <source>
        <dbReference type="Proteomes" id="UP000035704"/>
    </source>
</evidence>
<accession>A0A0G3WDB7</accession>
<sequence>MGHNGGVAMTKKKLQQIKGLHSEIEMLKKQIASMEPQMTSDKVKGSTLGHPYILHEITIHGIDKKYYNRKRKKYEKKLRQRLTELEILLEEINEFIEGVEDSLTRQILILKYVKGLSWEQVAAYIGGGNKAESLRKRVERFLGKN</sequence>
<proteinExistence type="predicted"/>
<organism evidence="1 2">
    <name type="scientific">Clostridium aceticum</name>
    <dbReference type="NCBI Taxonomy" id="84022"/>
    <lineage>
        <taxon>Bacteria</taxon>
        <taxon>Bacillati</taxon>
        <taxon>Bacillota</taxon>
        <taxon>Clostridia</taxon>
        <taxon>Eubacteriales</taxon>
        <taxon>Clostridiaceae</taxon>
        <taxon>Clostridium</taxon>
    </lineage>
</organism>
<keyword evidence="2" id="KW-1185">Reference proteome</keyword>
<evidence type="ECO:0000313" key="1">
    <source>
        <dbReference type="EMBL" id="AKL96636.1"/>
    </source>
</evidence>
<dbReference type="Proteomes" id="UP000035704">
    <property type="component" value="Chromosome"/>
</dbReference>
<dbReference type="STRING" id="84022.CACET_c31920"/>
<dbReference type="AlphaFoldDB" id="A0A0G3WDB7"/>